<dbReference type="OMA" id="HEDHNDW"/>
<feature type="region of interest" description="Disordered" evidence="1">
    <location>
        <begin position="1"/>
        <end position="32"/>
    </location>
</feature>
<evidence type="ECO:0000313" key="3">
    <source>
        <dbReference type="Proteomes" id="UP000596660"/>
    </source>
</evidence>
<dbReference type="Gramene" id="AUR62004654-RA">
    <property type="protein sequence ID" value="AUR62004654-RA:cds"/>
    <property type="gene ID" value="AUR62004654"/>
</dbReference>
<protein>
    <submittedName>
        <fullName evidence="2">Uncharacterized protein</fullName>
    </submittedName>
</protein>
<dbReference type="EnsemblPlants" id="AUR62004654-RA">
    <property type="protein sequence ID" value="AUR62004654-RA:cds"/>
    <property type="gene ID" value="AUR62004654"/>
</dbReference>
<dbReference type="KEGG" id="cqi:110714417"/>
<gene>
    <name evidence="2" type="primary">LOC110725093</name>
</gene>
<keyword evidence="3" id="KW-1185">Reference proteome</keyword>
<organism evidence="2 3">
    <name type="scientific">Chenopodium quinoa</name>
    <name type="common">Quinoa</name>
    <dbReference type="NCBI Taxonomy" id="63459"/>
    <lineage>
        <taxon>Eukaryota</taxon>
        <taxon>Viridiplantae</taxon>
        <taxon>Streptophyta</taxon>
        <taxon>Embryophyta</taxon>
        <taxon>Tracheophyta</taxon>
        <taxon>Spermatophyta</taxon>
        <taxon>Magnoliopsida</taxon>
        <taxon>eudicotyledons</taxon>
        <taxon>Gunneridae</taxon>
        <taxon>Pentapetalae</taxon>
        <taxon>Caryophyllales</taxon>
        <taxon>Chenopodiaceae</taxon>
        <taxon>Chenopodioideae</taxon>
        <taxon>Atripliceae</taxon>
        <taxon>Chenopodium</taxon>
    </lineage>
</organism>
<reference evidence="2" key="1">
    <citation type="journal article" date="2017" name="Nature">
        <title>The genome of Chenopodium quinoa.</title>
        <authorList>
            <person name="Jarvis D.E."/>
            <person name="Ho Y.S."/>
            <person name="Lightfoot D.J."/>
            <person name="Schmoeckel S.M."/>
            <person name="Li B."/>
            <person name="Borm T.J.A."/>
            <person name="Ohyanagi H."/>
            <person name="Mineta K."/>
            <person name="Michell C.T."/>
            <person name="Saber N."/>
            <person name="Kharbatia N.M."/>
            <person name="Rupper R.R."/>
            <person name="Sharp A.R."/>
            <person name="Dally N."/>
            <person name="Boughton B.A."/>
            <person name="Woo Y.H."/>
            <person name="Gao G."/>
            <person name="Schijlen E.G.W.M."/>
            <person name="Guo X."/>
            <person name="Momin A.A."/>
            <person name="Negrao S."/>
            <person name="Al-Babili S."/>
            <person name="Gehring C."/>
            <person name="Roessner U."/>
            <person name="Jung C."/>
            <person name="Murphy K."/>
            <person name="Arold S.T."/>
            <person name="Gojobori T."/>
            <person name="van der Linden C.G."/>
            <person name="van Loo E.N."/>
            <person name="Jellen E.N."/>
            <person name="Maughan P.J."/>
            <person name="Tester M."/>
        </authorList>
    </citation>
    <scope>NUCLEOTIDE SEQUENCE [LARGE SCALE GENOMIC DNA]</scope>
    <source>
        <strain evidence="2">cv. PI 614886</strain>
    </source>
</reference>
<feature type="compositionally biased region" description="Polar residues" evidence="1">
    <location>
        <begin position="8"/>
        <end position="18"/>
    </location>
</feature>
<name>A0A803L044_CHEQI</name>
<dbReference type="PANTHER" id="PTHR34666:SF1">
    <property type="entry name" value="OS02G0554800 PROTEIN"/>
    <property type="match status" value="1"/>
</dbReference>
<dbReference type="Proteomes" id="UP000596660">
    <property type="component" value="Unplaced"/>
</dbReference>
<accession>A0A803L044</accession>
<dbReference type="AlphaFoldDB" id="A0A803L044"/>
<reference evidence="2" key="2">
    <citation type="submission" date="2021-03" db="UniProtKB">
        <authorList>
            <consortium name="EnsemblPlants"/>
        </authorList>
    </citation>
    <scope>IDENTIFICATION</scope>
</reference>
<dbReference type="OrthoDB" id="1917400at2759"/>
<dbReference type="PANTHER" id="PTHR34666">
    <property type="entry name" value="EXPRESSED PROTEIN"/>
    <property type="match status" value="1"/>
</dbReference>
<evidence type="ECO:0000256" key="1">
    <source>
        <dbReference type="SAM" id="MobiDB-lite"/>
    </source>
</evidence>
<evidence type="ECO:0000313" key="2">
    <source>
        <dbReference type="EnsemblPlants" id="AUR62004654-RA:cds"/>
    </source>
</evidence>
<proteinExistence type="predicted"/>
<sequence>MEIDEFTFPTTNPNNSPIDSPPLWRLSPAASPTRSSYEAARKELKLNAKITENGNFYSRKSCSFLEGKCLTKRSKLGGNNFNDEQDQEKMDMLWEDLNYEELFKNKRDPRMIEFHGNYPKGSNEVVQFGCVPTPFKLVRTSTLKNTKSNKKPSMLLLVKVLKRLFVLQQSTKKRSY</sequence>